<dbReference type="HOGENOM" id="CLU_056607_3_1_11"/>
<dbReference type="Proteomes" id="UP000034037">
    <property type="component" value="Chromosome"/>
</dbReference>
<accession>A0A0F6Z7L9</accession>
<protein>
    <submittedName>
        <fullName evidence="2">Acetyltransferase</fullName>
    </submittedName>
</protein>
<keyword evidence="3" id="KW-1185">Reference proteome</keyword>
<proteinExistence type="predicted"/>
<organism evidence="2 3">
    <name type="scientific">[Brevibacterium] flavum</name>
    <dbReference type="NCBI Taxonomy" id="92706"/>
    <lineage>
        <taxon>Bacteria</taxon>
        <taxon>Bacillati</taxon>
        <taxon>Actinomycetota</taxon>
        <taxon>Actinomycetes</taxon>
        <taxon>Mycobacteriales</taxon>
        <taxon>Corynebacteriaceae</taxon>
        <taxon>Corynebacterium</taxon>
    </lineage>
</organism>
<evidence type="ECO:0000313" key="3">
    <source>
        <dbReference type="Proteomes" id="UP000034037"/>
    </source>
</evidence>
<dbReference type="RefSeq" id="WP_003862869.1">
    <property type="nucleotide sequence ID" value="NZ_CP011309.1"/>
</dbReference>
<sequence>MTRYFAVSNLQELGSLEVHKLYKLRVDIFVHEQQTPYAEIDDTDAAPTTNHILAWERTDATPTNLIGCARLAPITAAELKAYTGKGISLDDATPLSQLGRVAVAPEERGSGLSGELMHNALRLAYEQYPDRDVVLTAQKPLADFYAEYGFEVLGEEYLDSGVPHLPMLLKADELERFSDLDA</sequence>
<evidence type="ECO:0000313" key="2">
    <source>
        <dbReference type="EMBL" id="AKF28525.1"/>
    </source>
</evidence>
<dbReference type="InterPro" id="IPR016181">
    <property type="entry name" value="Acyl_CoA_acyltransferase"/>
</dbReference>
<dbReference type="EMBL" id="CP011309">
    <property type="protein sequence ID" value="AKF28525.1"/>
    <property type="molecule type" value="Genomic_DNA"/>
</dbReference>
<keyword evidence="2" id="KW-0808">Transferase</keyword>
<dbReference type="PROSITE" id="PS51186">
    <property type="entry name" value="GNAT"/>
    <property type="match status" value="1"/>
</dbReference>
<gene>
    <name evidence="2" type="ORF">YH66_13835</name>
</gene>
<dbReference type="Gene3D" id="3.40.630.30">
    <property type="match status" value="1"/>
</dbReference>
<dbReference type="CDD" id="cd04301">
    <property type="entry name" value="NAT_SF"/>
    <property type="match status" value="1"/>
</dbReference>
<reference evidence="2 3" key="1">
    <citation type="submission" date="2015-04" db="EMBL/GenBank/DDBJ databases">
        <title>Complete Genome Sequence of Brevibacterium flavum ATCC 15168.</title>
        <authorList>
            <person name="Ahn J."/>
            <person name="Park G."/>
            <person name="Jeon W."/>
            <person name="Jang Y."/>
            <person name="Jang M."/>
            <person name="Lee H."/>
            <person name="Lee H."/>
        </authorList>
    </citation>
    <scope>NUCLEOTIDE SEQUENCE [LARGE SCALE GENOMIC DNA]</scope>
    <source>
        <strain evidence="2 3">ATCC 15168</strain>
    </source>
</reference>
<dbReference type="InterPro" id="IPR000182">
    <property type="entry name" value="GNAT_dom"/>
</dbReference>
<dbReference type="AlphaFoldDB" id="A0A0F6Z7L9"/>
<dbReference type="Pfam" id="PF13673">
    <property type="entry name" value="Acetyltransf_10"/>
    <property type="match status" value="1"/>
</dbReference>
<dbReference type="PATRIC" id="fig|92706.3.peg.2900"/>
<dbReference type="GO" id="GO:0016747">
    <property type="term" value="F:acyltransferase activity, transferring groups other than amino-acyl groups"/>
    <property type="evidence" value="ECO:0007669"/>
    <property type="project" value="InterPro"/>
</dbReference>
<feature type="domain" description="N-acetyltransferase" evidence="1">
    <location>
        <begin position="8"/>
        <end position="172"/>
    </location>
</feature>
<dbReference type="SUPFAM" id="SSF55729">
    <property type="entry name" value="Acyl-CoA N-acyltransferases (Nat)"/>
    <property type="match status" value="1"/>
</dbReference>
<name>A0A0F6Z7L9_9CORY</name>
<evidence type="ECO:0000259" key="1">
    <source>
        <dbReference type="PROSITE" id="PS51186"/>
    </source>
</evidence>